<protein>
    <submittedName>
        <fullName evidence="1">Uncharacterized protein</fullName>
    </submittedName>
</protein>
<evidence type="ECO:0000313" key="1">
    <source>
        <dbReference type="EMBL" id="ANI15891.1"/>
    </source>
</evidence>
<dbReference type="SUPFAM" id="SSF48452">
    <property type="entry name" value="TPR-like"/>
    <property type="match status" value="1"/>
</dbReference>
<reference evidence="1 2" key="1">
    <citation type="submission" date="2016-05" db="EMBL/GenBank/DDBJ databases">
        <title>Genome Sequence of Pseudomonas citronellolis Strain SJTE-3, an Estrogens and Persistent Organic Pollutants degradation strain.</title>
        <authorList>
            <person name="Liang R."/>
        </authorList>
    </citation>
    <scope>NUCLEOTIDE SEQUENCE [LARGE SCALE GENOMIC DNA]</scope>
    <source>
        <strain evidence="1 2">SJTE-3</strain>
    </source>
</reference>
<dbReference type="InterPro" id="IPR011990">
    <property type="entry name" value="TPR-like_helical_dom_sf"/>
</dbReference>
<dbReference type="RefSeq" id="WP_064583559.1">
    <property type="nucleotide sequence ID" value="NZ_CP015878.1"/>
</dbReference>
<dbReference type="Proteomes" id="UP000077748">
    <property type="component" value="Chromosome"/>
</dbReference>
<sequence length="415" mass="46495">MAKQRTPSYRERREVEAAGRRASALYAQGRHEQALQLCLQTARRWPQLAVAWTDAAVNCIKLERWQEAIEHAGRALAAGGDSLALFDALSHAHCALRQWDQVRRHGLHALSLRERQFGVEPPIAHALPALPPPPGAATRERNLIAFSLFGASAKYCETAVLNVLEQPRIYPHWTCRFYIDDSVPEAIVRRLLDNGGQVVRVDEAARQWPGPMWRFLALDDAQAQRILFRDADSVISEREAEAVAQWLASDKHFHALRDNGTHTELLLAGLWGVVGGALPPLAQLARLFFAEPVASRHFADQHFLRRYVWPYARRSLLQHDSMFGFLDAAGFPGGPMPDDFHVGYAEGSPRFELPCTLAEGSRVRWTLYRREGEGEQAVCDYAATVSAGRVQGHIPARYAEWIRRGEARIAVAPEA</sequence>
<evidence type="ECO:0000313" key="2">
    <source>
        <dbReference type="Proteomes" id="UP000077748"/>
    </source>
</evidence>
<name>A0A1A9KEN7_9PSED</name>
<dbReference type="AlphaFoldDB" id="A0A1A9KEN7"/>
<organism evidence="1 2">
    <name type="scientific">Pseudomonas citronellolis</name>
    <dbReference type="NCBI Taxonomy" id="53408"/>
    <lineage>
        <taxon>Bacteria</taxon>
        <taxon>Pseudomonadati</taxon>
        <taxon>Pseudomonadota</taxon>
        <taxon>Gammaproteobacteria</taxon>
        <taxon>Pseudomonadales</taxon>
        <taxon>Pseudomonadaceae</taxon>
        <taxon>Pseudomonas</taxon>
    </lineage>
</organism>
<proteinExistence type="predicted"/>
<dbReference type="EMBL" id="CP015878">
    <property type="protein sequence ID" value="ANI15891.1"/>
    <property type="molecule type" value="Genomic_DNA"/>
</dbReference>
<gene>
    <name evidence="1" type="ORF">A9C11_18790</name>
</gene>
<dbReference type="InterPro" id="IPR019734">
    <property type="entry name" value="TPR_rpt"/>
</dbReference>
<accession>A0A1A9KEN7</accession>
<dbReference type="Gene3D" id="1.25.40.10">
    <property type="entry name" value="Tetratricopeptide repeat domain"/>
    <property type="match status" value="1"/>
</dbReference>
<dbReference type="SMART" id="SM00028">
    <property type="entry name" value="TPR"/>
    <property type="match status" value="2"/>
</dbReference>